<name>A0A871RBJ9_DEKBR</name>
<proteinExistence type="predicted"/>
<dbReference type="SUPFAM" id="SSF58113">
    <property type="entry name" value="Apolipoprotein A-I"/>
    <property type="match status" value="1"/>
</dbReference>
<dbReference type="PROSITE" id="PS51808">
    <property type="entry name" value="CHCH"/>
    <property type="match status" value="1"/>
</dbReference>
<evidence type="ECO:0000256" key="8">
    <source>
        <dbReference type="ARBA" id="ARBA00022927"/>
    </source>
</evidence>
<keyword evidence="17" id="KW-0676">Redox-active center</keyword>
<keyword evidence="8" id="KW-0653">Protein transport</keyword>
<accession>A0A871RBJ9</accession>
<evidence type="ECO:0000256" key="2">
    <source>
        <dbReference type="ARBA" id="ARBA00001973"/>
    </source>
</evidence>
<feature type="compositionally biased region" description="Basic and acidic residues" evidence="19">
    <location>
        <begin position="145"/>
        <end position="156"/>
    </location>
</feature>
<dbReference type="GeneID" id="64573194"/>
<dbReference type="AlphaFoldDB" id="A0A871RBJ9"/>
<organism evidence="21">
    <name type="scientific">Dekkera bruxellensis</name>
    <name type="common">Brettanomyces custersii</name>
    <dbReference type="NCBI Taxonomy" id="5007"/>
    <lineage>
        <taxon>Eukaryota</taxon>
        <taxon>Fungi</taxon>
        <taxon>Dikarya</taxon>
        <taxon>Ascomycota</taxon>
        <taxon>Saccharomycotina</taxon>
        <taxon>Pichiomycetes</taxon>
        <taxon>Pichiales</taxon>
        <taxon>Pichiaceae</taxon>
        <taxon>Brettanomyces</taxon>
    </lineage>
</organism>
<keyword evidence="10" id="KW-0735">Signal-anchor</keyword>
<evidence type="ECO:0000256" key="7">
    <source>
        <dbReference type="ARBA" id="ARBA00022792"/>
    </source>
</evidence>
<dbReference type="Gene3D" id="1.10.287.2900">
    <property type="match status" value="1"/>
</dbReference>
<feature type="region of interest" description="Disordered" evidence="19">
    <location>
        <begin position="111"/>
        <end position="161"/>
    </location>
</feature>
<feature type="domain" description="CHCH" evidence="20">
    <location>
        <begin position="178"/>
        <end position="214"/>
    </location>
</feature>
<dbReference type="OrthoDB" id="7481291at2759"/>
<evidence type="ECO:0000256" key="6">
    <source>
        <dbReference type="ARBA" id="ARBA00022692"/>
    </source>
</evidence>
<comment type="cofactor">
    <cofactor evidence="1">
        <name>Zn(2+)</name>
        <dbReference type="ChEBI" id="CHEBI:29105"/>
    </cofactor>
</comment>
<dbReference type="GO" id="GO:0045041">
    <property type="term" value="P:protein import into mitochondrial intermembrane space"/>
    <property type="evidence" value="ECO:0007669"/>
    <property type="project" value="InterPro"/>
</dbReference>
<evidence type="ECO:0000256" key="18">
    <source>
        <dbReference type="ARBA" id="ARBA00033150"/>
    </source>
</evidence>
<keyword evidence="13" id="KW-0811">Translocation</keyword>
<dbReference type="GO" id="GO:0005758">
    <property type="term" value="C:mitochondrial intermembrane space"/>
    <property type="evidence" value="ECO:0007669"/>
    <property type="project" value="TreeGrafter"/>
</dbReference>
<sequence>MFARAFRQSIRQTARVSRLNIARGVKTQASHQKSNQIGIIAAAVGTIAVIGYSAFESTAATHKKVVALGEIKKQQELEQKRADEEAEKKRIAEKEARETKAIEKARLAEKATAAAEAAGESKSSETTSTEAGETKTVKPAGGKDTTNEDGDHKEAYDPDTGEINWDCPCLGGMADGPCGEEFKAAFSCFVYSKEEPKGIECIDKFKNMQDCFRRYPDVYAEELRDDDDYGEVPATEESGKPNEVKGDSVDDSDSTISDKAAAVADTIKETVKEKTEEVKEKVDNQVDETKEKTEAMKEEIKDSVKTDAGAIKAAAEDKLNETDARLQAAKDYLKAQTEEQGKILQAKAENDKKFVEAAIGAKAAQTKEDIEKSRQAVVSEAARVAERVKSDPEEKDADSIITGDIISNTTGKTTGNKSGN</sequence>
<feature type="compositionally biased region" description="Low complexity" evidence="19">
    <location>
        <begin position="407"/>
        <end position="420"/>
    </location>
</feature>
<feature type="region of interest" description="Disordered" evidence="19">
    <location>
        <begin position="282"/>
        <end position="301"/>
    </location>
</feature>
<evidence type="ECO:0000256" key="14">
    <source>
        <dbReference type="ARBA" id="ARBA00023128"/>
    </source>
</evidence>
<keyword evidence="14" id="KW-0496">Mitochondrion</keyword>
<gene>
    <name evidence="21" type="ORF">BRETT_001269</name>
</gene>
<evidence type="ECO:0000256" key="17">
    <source>
        <dbReference type="ARBA" id="ARBA00023284"/>
    </source>
</evidence>
<feature type="region of interest" description="Disordered" evidence="19">
    <location>
        <begin position="387"/>
        <end position="420"/>
    </location>
</feature>
<evidence type="ECO:0000256" key="13">
    <source>
        <dbReference type="ARBA" id="ARBA00023010"/>
    </source>
</evidence>
<feature type="region of interest" description="Disordered" evidence="19">
    <location>
        <begin position="222"/>
        <end position="257"/>
    </location>
</feature>
<dbReference type="FunFam" id="1.10.287.2900:FF:000002">
    <property type="entry name" value="Mitochondrial intermembrane space import and assembly protein"/>
    <property type="match status" value="1"/>
</dbReference>
<evidence type="ECO:0000256" key="16">
    <source>
        <dbReference type="ARBA" id="ARBA00023157"/>
    </source>
</evidence>
<keyword evidence="15" id="KW-0472">Membrane</keyword>
<keyword evidence="11" id="KW-1133">Transmembrane helix</keyword>
<dbReference type="Proteomes" id="UP000663131">
    <property type="component" value="Chromosome 8"/>
</dbReference>
<evidence type="ECO:0000256" key="9">
    <source>
        <dbReference type="ARBA" id="ARBA00022946"/>
    </source>
</evidence>
<dbReference type="InterPro" id="IPR010625">
    <property type="entry name" value="CHCH"/>
</dbReference>
<feature type="compositionally biased region" description="Basic and acidic residues" evidence="19">
    <location>
        <begin position="237"/>
        <end position="248"/>
    </location>
</feature>
<dbReference type="PANTHER" id="PTHR21622:SF0">
    <property type="entry name" value="COILED-COIL-HELIX-COILED-COIL-HELIX DOMAIN CONTAINING 4"/>
    <property type="match status" value="1"/>
</dbReference>
<keyword evidence="9" id="KW-0809">Transit peptide</keyword>
<evidence type="ECO:0000259" key="20">
    <source>
        <dbReference type="Pfam" id="PF06747"/>
    </source>
</evidence>
<keyword evidence="6" id="KW-0812">Transmembrane</keyword>
<dbReference type="PANTHER" id="PTHR21622">
    <property type="entry name" value="COILED-COIL-HELIX-COILED-COIL-HELIX DOMAIN CONTAINING 4"/>
    <property type="match status" value="1"/>
</dbReference>
<evidence type="ECO:0000256" key="15">
    <source>
        <dbReference type="ARBA" id="ARBA00023136"/>
    </source>
</evidence>
<dbReference type="GO" id="GO:0015035">
    <property type="term" value="F:protein-disulfide reductase activity"/>
    <property type="evidence" value="ECO:0007669"/>
    <property type="project" value="InterPro"/>
</dbReference>
<keyword evidence="5" id="KW-0813">Transport</keyword>
<evidence type="ECO:0000256" key="10">
    <source>
        <dbReference type="ARBA" id="ARBA00022968"/>
    </source>
</evidence>
<dbReference type="GO" id="GO:0005743">
    <property type="term" value="C:mitochondrial inner membrane"/>
    <property type="evidence" value="ECO:0007669"/>
    <property type="project" value="UniProtKB-SubCell"/>
</dbReference>
<evidence type="ECO:0000256" key="19">
    <source>
        <dbReference type="SAM" id="MobiDB-lite"/>
    </source>
</evidence>
<evidence type="ECO:0000256" key="3">
    <source>
        <dbReference type="ARBA" id="ARBA00004164"/>
    </source>
</evidence>
<evidence type="ECO:0000313" key="21">
    <source>
        <dbReference type="EMBL" id="QOU21545.1"/>
    </source>
</evidence>
<dbReference type="Pfam" id="PF06747">
    <property type="entry name" value="CHCH"/>
    <property type="match status" value="1"/>
</dbReference>
<protein>
    <recommendedName>
        <fullName evidence="4">Mitochondrial intermembrane space import and assembly protein 40</fullName>
    </recommendedName>
    <alternativeName>
        <fullName evidence="18">Mitochondrial import inner membrane translocase TIM40</fullName>
    </alternativeName>
</protein>
<comment type="cofactor">
    <cofactor evidence="2">
        <name>Cu(2+)</name>
        <dbReference type="ChEBI" id="CHEBI:29036"/>
    </cofactor>
</comment>
<dbReference type="KEGG" id="bbrx:BRETT_001269"/>
<dbReference type="EMBL" id="CP063136">
    <property type="protein sequence ID" value="QOU21545.1"/>
    <property type="molecule type" value="Genomic_DNA"/>
</dbReference>
<evidence type="ECO:0000256" key="12">
    <source>
        <dbReference type="ARBA" id="ARBA00023002"/>
    </source>
</evidence>
<evidence type="ECO:0000256" key="11">
    <source>
        <dbReference type="ARBA" id="ARBA00022989"/>
    </source>
</evidence>
<dbReference type="InterPro" id="IPR039289">
    <property type="entry name" value="CHCHD4"/>
</dbReference>
<evidence type="ECO:0000256" key="4">
    <source>
        <dbReference type="ARBA" id="ARBA00013714"/>
    </source>
</evidence>
<keyword evidence="7" id="KW-0999">Mitochondrion inner membrane</keyword>
<dbReference type="Gene3D" id="1.20.120.20">
    <property type="entry name" value="Apolipoprotein"/>
    <property type="match status" value="1"/>
</dbReference>
<feature type="compositionally biased region" description="Low complexity" evidence="19">
    <location>
        <begin position="111"/>
        <end position="131"/>
    </location>
</feature>
<comment type="subcellular location">
    <subcellularLocation>
        <location evidence="3">Mitochondrion inner membrane</location>
        <topology evidence="3">Single-pass type II membrane protein</topology>
        <orientation evidence="3">Intermembrane side</orientation>
    </subcellularLocation>
</comment>
<dbReference type="RefSeq" id="XP_041138038.1">
    <property type="nucleotide sequence ID" value="XM_041279824.1"/>
</dbReference>
<reference evidence="21" key="2">
    <citation type="journal article" name="BMC Genomics">
        <title>New genome assemblies reveal patterns of domestication and adaptation across Brettanomyces (Dekkera) species.</title>
        <authorList>
            <person name="Roach M.J."/>
            <person name="Borneman A.R."/>
        </authorList>
    </citation>
    <scope>NUCLEOTIDE SEQUENCE</scope>
    <source>
        <strain evidence="21">UCD 2041</strain>
    </source>
</reference>
<evidence type="ECO:0000256" key="5">
    <source>
        <dbReference type="ARBA" id="ARBA00022448"/>
    </source>
</evidence>
<reference evidence="21" key="1">
    <citation type="submission" date="2020-10" db="EMBL/GenBank/DDBJ databases">
        <authorList>
            <person name="Palmer J.M."/>
        </authorList>
    </citation>
    <scope>NUCLEOTIDE SEQUENCE</scope>
    <source>
        <strain evidence="21">UCD 2041</strain>
    </source>
</reference>
<keyword evidence="12" id="KW-0560">Oxidoreductase</keyword>
<keyword evidence="16" id="KW-1015">Disulfide bond</keyword>
<evidence type="ECO:0000256" key="1">
    <source>
        <dbReference type="ARBA" id="ARBA00001947"/>
    </source>
</evidence>